<dbReference type="RefSeq" id="WP_251914390.1">
    <property type="nucleotide sequence ID" value="NZ_JAMRXG010000009.1"/>
</dbReference>
<protein>
    <submittedName>
        <fullName evidence="5">Alpha/beta hydrolase</fullName>
    </submittedName>
</protein>
<feature type="region of interest" description="Disordered" evidence="1">
    <location>
        <begin position="3502"/>
        <end position="3542"/>
    </location>
</feature>
<dbReference type="InterPro" id="IPR051425">
    <property type="entry name" value="Formin_Homology"/>
</dbReference>
<gene>
    <name evidence="5" type="ORF">NDR86_21570</name>
</gene>
<dbReference type="InterPro" id="IPR057746">
    <property type="entry name" value="CpnT-like_N"/>
</dbReference>
<dbReference type="Pfam" id="PF03496">
    <property type="entry name" value="ADPrib_exo_Tox"/>
    <property type="match status" value="2"/>
</dbReference>
<feature type="region of interest" description="Disordered" evidence="1">
    <location>
        <begin position="3007"/>
        <end position="3045"/>
    </location>
</feature>
<feature type="domain" description="DUF1023" evidence="3">
    <location>
        <begin position="2751"/>
        <end position="2928"/>
    </location>
</feature>
<proteinExistence type="predicted"/>
<feature type="region of interest" description="Disordered" evidence="1">
    <location>
        <begin position="1262"/>
        <end position="1285"/>
    </location>
</feature>
<accession>A0A9X2E9C6</accession>
<dbReference type="Pfam" id="PF06259">
    <property type="entry name" value="Abhydrolase_8"/>
    <property type="match status" value="3"/>
</dbReference>
<feature type="compositionally biased region" description="Low complexity" evidence="1">
    <location>
        <begin position="515"/>
        <end position="536"/>
    </location>
</feature>
<feature type="compositionally biased region" description="Polar residues" evidence="1">
    <location>
        <begin position="503"/>
        <end position="513"/>
    </location>
</feature>
<feature type="compositionally biased region" description="Polar residues" evidence="1">
    <location>
        <begin position="652"/>
        <end position="670"/>
    </location>
</feature>
<feature type="compositionally biased region" description="Low complexity" evidence="1">
    <location>
        <begin position="463"/>
        <end position="493"/>
    </location>
</feature>
<dbReference type="SUPFAM" id="SSF56399">
    <property type="entry name" value="ADP-ribosylation"/>
    <property type="match status" value="2"/>
</dbReference>
<evidence type="ECO:0000259" key="2">
    <source>
        <dbReference type="Pfam" id="PF03496"/>
    </source>
</evidence>
<evidence type="ECO:0000259" key="3">
    <source>
        <dbReference type="Pfam" id="PF06259"/>
    </source>
</evidence>
<dbReference type="InterPro" id="IPR029058">
    <property type="entry name" value="AB_hydrolase_fold"/>
</dbReference>
<feature type="region of interest" description="Disordered" evidence="1">
    <location>
        <begin position="3196"/>
        <end position="3217"/>
    </location>
</feature>
<comment type="caution">
    <text evidence="5">The sequence shown here is derived from an EMBL/GenBank/DDBJ whole genome shotgun (WGS) entry which is preliminary data.</text>
</comment>
<feature type="domain" description="Outer membrane channel protein CpnT-like N-terminal" evidence="4">
    <location>
        <begin position="11"/>
        <end position="145"/>
    </location>
</feature>
<feature type="compositionally biased region" description="Low complexity" evidence="1">
    <location>
        <begin position="325"/>
        <end position="353"/>
    </location>
</feature>
<feature type="domain" description="DUF1023" evidence="3">
    <location>
        <begin position="947"/>
        <end position="1123"/>
    </location>
</feature>
<dbReference type="PANTHER" id="PTHR45725:SF18">
    <property type="entry name" value="ORC1-LIKE AAA ATPASE DOMAIN-CONTAINING PROTEIN"/>
    <property type="match status" value="1"/>
</dbReference>
<dbReference type="GO" id="GO:0016787">
    <property type="term" value="F:hydrolase activity"/>
    <property type="evidence" value="ECO:0007669"/>
    <property type="project" value="UniProtKB-KW"/>
</dbReference>
<dbReference type="Gene3D" id="3.90.176.10">
    <property type="entry name" value="Toxin ADP-ribosyltransferase, Chain A, domain 1"/>
    <property type="match status" value="2"/>
</dbReference>
<keyword evidence="5" id="KW-0378">Hydrolase</keyword>
<feature type="compositionally biased region" description="Pro residues" evidence="1">
    <location>
        <begin position="3025"/>
        <end position="3041"/>
    </location>
</feature>
<dbReference type="PANTHER" id="PTHR45725">
    <property type="entry name" value="FORMIN HOMOLOGY 2 FAMILY MEMBER"/>
    <property type="match status" value="1"/>
</dbReference>
<dbReference type="SUPFAM" id="SSF53474">
    <property type="entry name" value="alpha/beta-Hydrolases"/>
    <property type="match status" value="1"/>
</dbReference>
<dbReference type="Proteomes" id="UP001139157">
    <property type="component" value="Unassembled WGS sequence"/>
</dbReference>
<feature type="domain" description="ADP ribosyltransferase" evidence="2">
    <location>
        <begin position="3366"/>
        <end position="3482"/>
    </location>
</feature>
<feature type="region of interest" description="Disordered" evidence="1">
    <location>
        <begin position="323"/>
        <end position="688"/>
    </location>
</feature>
<feature type="region of interest" description="Disordered" evidence="1">
    <location>
        <begin position="1727"/>
        <end position="1794"/>
    </location>
</feature>
<feature type="compositionally biased region" description="Low complexity" evidence="1">
    <location>
        <begin position="3196"/>
        <end position="3207"/>
    </location>
</feature>
<organism evidence="5 6">
    <name type="scientific">Nocardia pulmonis</name>
    <dbReference type="NCBI Taxonomy" id="2951408"/>
    <lineage>
        <taxon>Bacteria</taxon>
        <taxon>Bacillati</taxon>
        <taxon>Actinomycetota</taxon>
        <taxon>Actinomycetes</taxon>
        <taxon>Mycobacteriales</taxon>
        <taxon>Nocardiaceae</taxon>
        <taxon>Nocardia</taxon>
    </lineage>
</organism>
<feature type="compositionally biased region" description="Polar residues" evidence="1">
    <location>
        <begin position="579"/>
        <end position="591"/>
    </location>
</feature>
<name>A0A9X2E9C6_9NOCA</name>
<dbReference type="InterPro" id="IPR003540">
    <property type="entry name" value="ADP-ribosyltransferase"/>
</dbReference>
<feature type="domain" description="ADP ribosyltransferase" evidence="2">
    <location>
        <begin position="2235"/>
        <end position="2377"/>
    </location>
</feature>
<sequence>MSIHMPAELQWLSYLAGSSWPQGDEDTLFALAEDWHRASDELGGLVADLRAACDTALRSYSGDGAEQIKAQFDKFFEGDQSIAEIAKGLRQLGDSVRDCGTQIEYAKLQIIITLIITAAEIAYALATMWGAFAVPVIQAEAAGIIQAVGRALASRLAARAVRIADMPLWKLAGVAALREAGIGFGQELLIQGIQVGKGHRNGIDVGQLAISTAVSGVSGAVAAPVGHYIGKGLGKLANPATMTWWKAGGMAIAAGVPSGVVGALGGYVANGAITGDWTFDPNMILGGVGGGLVGGVHGVSDHLQNTRAALATDGSAPRIVELSNVSPSSAGSGSATGPVGTGATNPTAPSTAPSMPPRGSSDVRPADPGARTDRPTGAAPTTPLASSNSGTSQRIGANPTTTPLGDAVPGAHQSTGGGTGTAPLAGTASDNSRPAGTHPNPSPAAGANPHTGQPPAAARSNIGPLTAASASTAPLAGSSSSTGHATGAASNTTDPIGPGMHTGQPTTTPNPNSLAGAAAADAPVPVAQAAPTAQPPNVSRFPGSSDPPPSAHSSIPMRPTDPDVTPARATAPGPAGPASSSLTQHVSSAHTTPPGEGMTPARPAVPPTSASRLVPSGEDGSRARPALLPNAPDSPLRVGPTMHSTPFPANPVTRQSLSPDTPVTVRSTRSADPDAPARPPQTRPDRRRAEIERRQLLLDAASAALERRERALRVQRTETTNKQRALLRHTGDRAERAAAWRDVRISWNDLNEIEQTLRADRENLVRQQADLDAWREQAAEGRPRPLPEPDAFAPAAPSITPPDPPPGSGGSADPQSVRAHTRAVEHWWRTRGSQWWQDLRFAELEPADQLALVTEFAGLRNGDGIPAEVRDALNRTYIARELARSIELGRPSALSSVERHRLRNLREMLINLYNADLQARFIARKTGIEQPPVHLLRFDPDAFGGYGSAVMSYGNVDTAESVSWYIPGVGTSIATMHTDVINGMNLYAATKRADPELAVATVVWVDYKTPGGDGRPWTMLRATRPTLAIEGADRLRAALHAFDEARRIGADGAPAHRMHVFAHSYGSVTASYAAHNGRLAPVIESLTLLGSPGAGPVRHASEYGLAPGRVFALLPAEDPVARLGAPAPGMRGSLFDAVQHAIDIGHGISPASKEFGAIRGRSEYPERYTGVTAHRQQFEFTRDFAGNWVPSESLDNMARIATGNYDRVVTEAHRPPLRARTWKSVYAGVPDPAGIRLVPRPLTVAHDGSVPHPRALTRAVTAPPAIGPTRPDRAAGGESGPGTGAAGIAAAVVSEPSSEHRSLAREALNLLRPNAVADDLLHGLMSPETLATRPGAHEDTAEDLAHARTIAVIRERARDTTTRNAAWWASLDTEHRRALLETYPHQLGNADGIPPEIRDKANRRAIAYDLAALRGREVPLTAEQRVQLRNLELTVGQLWQIERDAGTLPGSPPVRVLSFDATAFHGKGRIVLTLGDITTATSVSWHIGGFGTKLSRLRHRWNYLYDHYTETLAHAARRTASSEGFEAASVLWFGYEHPTGVGEVVTPHLAIEGSKAFARDLAAFHALREQASGNADLPHNHVFAHSYGSTTVSHAAAHARLAHELSTITLLGSPGAGPVARADEFGIGPRVYVVSSDWDLVTKFGVGRPGFRNLMSFKGLGVDPAVASFGAKRLHTGFPSGLTTLNPIDPHRRYLRTIVRDGNTQPLASLQATAAIAAGSTETLSFKPLRSNAPGAIDAPSHTSGPREGSTAADGSRPLSIATDPGRPRSDHRIGAMPTESESSANHRSNDCGPQSLRRLVELTGSPVVRLPEHPVGITGMSRGELEDAAGASLHSYRDHDTVARHLLQLGAGATALIVDTYRGPTDIHGVGAHAYLLTNDNGHITVLDPGLDRHHGFPPRTARALDSTHAILYAADGIPVSPAHLPADATNAAAQLVDLSGYRLVPMGSAEQGPFPALGRIFAEEFGDDIGVAQLRSSIIDEFGESWPIHRDRLPADITERHVFLHQLEDLRTSWNPDHPLAHLLLGEAARMFDIRLAVVDAHGAGIVYGEQDRPMHILVHSADGRHFSVAEPADAGPPAQPPLPPLIAVTAGNDNGYLYFHNHVAARMYGEHLEALRRQHFDETGAGFSPQQLTSLRQYAREPVPNYFLRLNETAIAEHFALIGRARAEGRSLRDLLAIPSEATAIPDPGRHPGLADYPSLRTALADDQRLRELLLKADHRELAEYYGTLDPTIEHIEKHIENIDAAFQLDRPLPHALRAVRGVHDIASLLDGAGNRLGTRDPHMLVGTIQRDPTFLSTSLADEYTTTSRRNFHHRFEFRIPAGTRALWLDPSLSAHAYEECEILLPRGITYRIDSVTDTGTPDRPQFTIRTTVIATEPATDLDTVRIGGRRGWDDLPADIRQAVRGYLEAPELLDAMASEPDAAAAFRDRSTVLRRGHAIVESLTGGSDSLDIHALEQQLAHLDRAARNQEPLSASDRNRLAYLEEIFDADDPHRYWREIRSQHTEYGELAAYIRRHLGGAPDSESLHRLDPEAAGPVDHDEILRFAEDQSEGLSVAAGQPAASSDSDSLARFLAEQHRIARDALEMLGHTATAADLLHVPVSRADIEGVRLHERDLATAEAAGTLDYTREIAAIREKARVTTVRNASWWQSLDAEQRRALLNTHPHQLGNADGLPPDVRDKANRRAIAYDLVGLRNQEGPPTAEQQIRLRNLNLTIAQLLTIQYDALPLPGSPPIRILSYDADAFHGKGRIVMTVGDITTAESVSWHVGGFGTKLSRLAHRWDYVHNHYLATLAADPHRANPVRRLEPAAILWFGYEHPTTPDKVVVPHLARDGARYFARDIAAYHALREQVLGNATTLRNHVFAHSYGSTTVAFAAAHRQLAHELSTLTLLGSPGAGPVTNAEEFGIGSNVYVISSGWDFVTKYGTGRSGLRHLLPVKGLGIDPATENFGAQRLRTGYPSGLTTANPIDPHRRYLRSIPKDGAETLLSLTNLGAIAADNHAALSPKSPRPSATTAGHTHPYPPHDLPPRPPTPEPPGELGAEEARIGATATTPTEHIARQANDCGPRALLALVELTRSAVVRVPEQPTDAAGMSQRELEKAAGAPLHRFTDHQDIADQLLHHGPGTTALVVDTYRGPTDAHGVGAHAYLITNRPDGIVVIDPSRNHTAPLRAKAVEGIGAVHAILYTADGTPIPATPTRPTADQAAPESSRNVRRFQTDAEAAEYGSRHLRELKTLPPQVRLAVHAYERETVVNSILRTHSDPGEIEPYLDRLQRNAEIVDLLDSDYPDLSDAPSLAQAKAQLITEGASPETDERIQFIDEILNHPDPGQRWTEIKGEWDHYYLLMAYYQQYFGDFGPEVVQRQIDLLDQATRRQLRLPETVQVFRALPDIHYLVDSQGTPLADRDPENLIGTVQTERGYLSTSLTATPLVNHPYVMKLAVPRGSLGLYIGEDGVVRDQQEVLLARNTEYRITAVEREPNGTVVLVGEVLAPGASTAEISTANSPGRGDGTAVLDTSAGPTHGSHPESRIVADRPVGFGGNDLPRIGMYPNQGWQQHPYYFSQQGYPPAQPGQTFYFSPQGYTQQPNQAQHAYPQYSQTYYTQAQPPSSGSVDISFQLGGGQPSQWAGYATTSTYSAAPAGDSSTPWRLPDNTVVDSSTHTVVNRGDMTYILDSAMQPKYAHGSLKPPAKYKKRGVGHLPHPVGFIEGVDHRGHMIPEAGAGEQADVNVPENIFAQQGNANTSAKKKWENAAIKYARNNPGTKMLAKILDRDSTGRPTRSAYALFDHTGRELTQFTMELDNPRDNWTKAKAVYKYKSSFW</sequence>
<dbReference type="EMBL" id="JAMRXG010000009">
    <property type="protein sequence ID" value="MCM6776076.1"/>
    <property type="molecule type" value="Genomic_DNA"/>
</dbReference>
<dbReference type="Pfam" id="PF25547">
    <property type="entry name" value="WXG100_2"/>
    <property type="match status" value="1"/>
</dbReference>
<feature type="region of interest" description="Disordered" evidence="1">
    <location>
        <begin position="775"/>
        <end position="819"/>
    </location>
</feature>
<dbReference type="PROSITE" id="PS51996">
    <property type="entry name" value="TR_MART"/>
    <property type="match status" value="2"/>
</dbReference>
<evidence type="ECO:0000259" key="4">
    <source>
        <dbReference type="Pfam" id="PF25547"/>
    </source>
</evidence>
<dbReference type="InterPro" id="IPR010427">
    <property type="entry name" value="DUF1023"/>
</dbReference>
<evidence type="ECO:0000313" key="5">
    <source>
        <dbReference type="EMBL" id="MCM6776076.1"/>
    </source>
</evidence>
<evidence type="ECO:0000313" key="6">
    <source>
        <dbReference type="Proteomes" id="UP001139157"/>
    </source>
</evidence>
<feature type="compositionally biased region" description="Polar residues" evidence="1">
    <location>
        <begin position="383"/>
        <end position="403"/>
    </location>
</feature>
<feature type="compositionally biased region" description="Basic and acidic residues" evidence="1">
    <location>
        <begin position="775"/>
        <end position="787"/>
    </location>
</feature>
<keyword evidence="6" id="KW-1185">Reference proteome</keyword>
<reference evidence="5" key="1">
    <citation type="submission" date="2022-06" db="EMBL/GenBank/DDBJ databases">
        <title>Novel species in genus nocardia.</title>
        <authorList>
            <person name="Li F."/>
        </authorList>
    </citation>
    <scope>NUCLEOTIDE SEQUENCE</scope>
    <source>
        <strain evidence="5">CDC141</strain>
    </source>
</reference>
<dbReference type="GO" id="GO:0005576">
    <property type="term" value="C:extracellular region"/>
    <property type="evidence" value="ECO:0007669"/>
    <property type="project" value="InterPro"/>
</dbReference>
<evidence type="ECO:0000256" key="1">
    <source>
        <dbReference type="SAM" id="MobiDB-lite"/>
    </source>
</evidence>
<feature type="compositionally biased region" description="Low complexity" evidence="1">
    <location>
        <begin position="565"/>
        <end position="578"/>
    </location>
</feature>
<feature type="domain" description="DUF1023" evidence="3">
    <location>
        <begin position="1466"/>
        <end position="1642"/>
    </location>
</feature>